<keyword evidence="3" id="KW-0804">Transcription</keyword>
<dbReference type="InterPro" id="IPR008920">
    <property type="entry name" value="TF_FadR/GntR_C"/>
</dbReference>
<dbReference type="Gene3D" id="1.20.120.530">
    <property type="entry name" value="GntR ligand-binding domain-like"/>
    <property type="match status" value="1"/>
</dbReference>
<keyword evidence="2" id="KW-0238">DNA-binding</keyword>
<keyword evidence="1" id="KW-0805">Transcription regulation</keyword>
<comment type="caution">
    <text evidence="5">The sequence shown here is derived from an EMBL/GenBank/DDBJ whole genome shotgun (WGS) entry which is preliminary data.</text>
</comment>
<evidence type="ECO:0000256" key="2">
    <source>
        <dbReference type="ARBA" id="ARBA00023125"/>
    </source>
</evidence>
<protein>
    <recommendedName>
        <fullName evidence="4">GntR C-terminal domain-containing protein</fullName>
    </recommendedName>
</protein>
<name>A0A919VGH7_9CLOT</name>
<accession>A0A919VGH7</accession>
<dbReference type="Pfam" id="PF07729">
    <property type="entry name" value="FCD"/>
    <property type="match status" value="1"/>
</dbReference>
<evidence type="ECO:0000256" key="1">
    <source>
        <dbReference type="ARBA" id="ARBA00023015"/>
    </source>
</evidence>
<feature type="domain" description="GntR C-terminal" evidence="4">
    <location>
        <begin position="6"/>
        <end position="56"/>
    </location>
</feature>
<dbReference type="Proteomes" id="UP000679179">
    <property type="component" value="Unassembled WGS sequence"/>
</dbReference>
<keyword evidence="6" id="KW-1185">Reference proteome</keyword>
<reference evidence="5" key="1">
    <citation type="submission" date="2021-03" db="EMBL/GenBank/DDBJ databases">
        <title>Taxonomic study of Clostridium polyendosporum from meadow-gley soil under rice.</title>
        <authorList>
            <person name="Kobayashi H."/>
            <person name="Tanizawa Y."/>
            <person name="Yagura M."/>
        </authorList>
    </citation>
    <scope>NUCLEOTIDE SEQUENCE</scope>
    <source>
        <strain evidence="5">JCM 30710</strain>
    </source>
</reference>
<organism evidence="5 6">
    <name type="scientific">Clostridium polyendosporum</name>
    <dbReference type="NCBI Taxonomy" id="69208"/>
    <lineage>
        <taxon>Bacteria</taxon>
        <taxon>Bacillati</taxon>
        <taxon>Bacillota</taxon>
        <taxon>Clostridia</taxon>
        <taxon>Eubacteriales</taxon>
        <taxon>Clostridiaceae</taxon>
        <taxon>Clostridium</taxon>
    </lineage>
</organism>
<evidence type="ECO:0000259" key="4">
    <source>
        <dbReference type="Pfam" id="PF07729"/>
    </source>
</evidence>
<dbReference type="EMBL" id="BOPZ01000017">
    <property type="protein sequence ID" value="GIM29400.1"/>
    <property type="molecule type" value="Genomic_DNA"/>
</dbReference>
<dbReference type="GO" id="GO:0003677">
    <property type="term" value="F:DNA binding"/>
    <property type="evidence" value="ECO:0007669"/>
    <property type="project" value="UniProtKB-KW"/>
</dbReference>
<gene>
    <name evidence="5" type="ORF">CPJCM30710_20660</name>
</gene>
<dbReference type="InterPro" id="IPR011711">
    <property type="entry name" value="GntR_C"/>
</dbReference>
<evidence type="ECO:0000313" key="6">
    <source>
        <dbReference type="Proteomes" id="UP000679179"/>
    </source>
</evidence>
<dbReference type="AlphaFoldDB" id="A0A919VGH7"/>
<evidence type="ECO:0000256" key="3">
    <source>
        <dbReference type="ARBA" id="ARBA00023163"/>
    </source>
</evidence>
<dbReference type="SUPFAM" id="SSF48008">
    <property type="entry name" value="GntR ligand-binding domain-like"/>
    <property type="match status" value="1"/>
</dbReference>
<evidence type="ECO:0000313" key="5">
    <source>
        <dbReference type="EMBL" id="GIM29400.1"/>
    </source>
</evidence>
<proteinExistence type="predicted"/>
<sequence>MVKVYEILMDLLSYHQKSLYKSLGPLGGIREHKLILDALKNRNSELAAIFIRRHIERTIRDLKSLNND</sequence>